<gene>
    <name evidence="2" type="ORF">Hypma_014579</name>
</gene>
<protein>
    <submittedName>
        <fullName evidence="2">Uncharacterized protein</fullName>
    </submittedName>
</protein>
<evidence type="ECO:0000313" key="3">
    <source>
        <dbReference type="Proteomes" id="UP000076154"/>
    </source>
</evidence>
<proteinExistence type="predicted"/>
<evidence type="ECO:0000256" key="1">
    <source>
        <dbReference type="SAM" id="MobiDB-lite"/>
    </source>
</evidence>
<name>A0A369J9W1_HYPMA</name>
<sequence>MIIGAGDYSANDDIGSTGSRAPNAPQLTCPLLGRHSSLNPPGTHEATLVPLNLSPTFSPWTPQLANAPPIGRFEPQEHLHNFSTQPPERPSFLLLHPTHAARLARARVSHVDRHETQPARSVTLCHAGAPCWLSEVVISDCTGYLSLHWRRAVLTGRYDDGGGEWAFRRKFIAAALALIIPQCDSALGLVRTSMMATQHISCVHLASSSLSILIVLDSLCPTVPPPNTFPNSDIPRLWPAPPCLSSPSFPLNTKDDDLLTRWLRLTRPAPVK</sequence>
<accession>A0A369J9W1</accession>
<keyword evidence="3" id="KW-1185">Reference proteome</keyword>
<reference evidence="2" key="1">
    <citation type="submission" date="2018-04" db="EMBL/GenBank/DDBJ databases">
        <title>Whole genome sequencing of Hypsizygus marmoreus.</title>
        <authorList>
            <person name="Choi I.-G."/>
            <person name="Min B."/>
            <person name="Kim J.-G."/>
            <person name="Kim S."/>
            <person name="Oh Y.-L."/>
            <person name="Kong W.-S."/>
            <person name="Park H."/>
            <person name="Jeong J."/>
            <person name="Song E.-S."/>
        </authorList>
    </citation>
    <scope>NUCLEOTIDE SEQUENCE [LARGE SCALE GENOMIC DNA]</scope>
    <source>
        <strain evidence="2">51987-8</strain>
    </source>
</reference>
<comment type="caution">
    <text evidence="2">The sequence shown here is derived from an EMBL/GenBank/DDBJ whole genome shotgun (WGS) entry which is preliminary data.</text>
</comment>
<dbReference type="InParanoid" id="A0A369J9W1"/>
<dbReference type="AlphaFoldDB" id="A0A369J9W1"/>
<organism evidence="2 3">
    <name type="scientific">Hypsizygus marmoreus</name>
    <name type="common">White beech mushroom</name>
    <name type="synonym">Agaricus marmoreus</name>
    <dbReference type="NCBI Taxonomy" id="39966"/>
    <lineage>
        <taxon>Eukaryota</taxon>
        <taxon>Fungi</taxon>
        <taxon>Dikarya</taxon>
        <taxon>Basidiomycota</taxon>
        <taxon>Agaricomycotina</taxon>
        <taxon>Agaricomycetes</taxon>
        <taxon>Agaricomycetidae</taxon>
        <taxon>Agaricales</taxon>
        <taxon>Tricholomatineae</taxon>
        <taxon>Lyophyllaceae</taxon>
        <taxon>Hypsizygus</taxon>
    </lineage>
</organism>
<feature type="region of interest" description="Disordered" evidence="1">
    <location>
        <begin position="1"/>
        <end position="22"/>
    </location>
</feature>
<dbReference type="Proteomes" id="UP000076154">
    <property type="component" value="Unassembled WGS sequence"/>
</dbReference>
<dbReference type="EMBL" id="LUEZ02000087">
    <property type="protein sequence ID" value="RDB18841.1"/>
    <property type="molecule type" value="Genomic_DNA"/>
</dbReference>
<evidence type="ECO:0000313" key="2">
    <source>
        <dbReference type="EMBL" id="RDB18841.1"/>
    </source>
</evidence>